<dbReference type="AlphaFoldDB" id="J9D042"/>
<feature type="non-terminal residue" evidence="1">
    <location>
        <position position="1"/>
    </location>
</feature>
<sequence>AKLGRFKNKCCTNDDTTITNFNVSDKLDLCNENAIFIKKYNTLLKYIWINYFKQVNRDIEMHGFGNKLNGTDLDNYSKSDLLIRINNNLKADCDISKFYFEEISQEFFEINVKNPYYKAELVVMCYNKENRRHLNNVSNDLGFYLNYFFTYCENEINFELMFINIHGQIYITEYGLRILQKISIFTRKALLNKINCVSRDDIIENSNTQNIKKAKRPKFMSYNNIIIVVQDWFTVCNWEKFNVSKNGLIDLGVYVGLI</sequence>
<organism evidence="1 2">
    <name type="scientific">Edhazardia aedis (strain USNM 41457)</name>
    <name type="common">Microsporidian parasite</name>
    <dbReference type="NCBI Taxonomy" id="1003232"/>
    <lineage>
        <taxon>Eukaryota</taxon>
        <taxon>Fungi</taxon>
        <taxon>Fungi incertae sedis</taxon>
        <taxon>Microsporidia</taxon>
        <taxon>Edhazardia</taxon>
    </lineage>
</organism>
<dbReference type="HOGENOM" id="CLU_1079890_0_0_1"/>
<gene>
    <name evidence="1" type="ORF">EDEG_04044</name>
</gene>
<protein>
    <submittedName>
        <fullName evidence="1">Uncharacterized protein</fullName>
    </submittedName>
</protein>
<keyword evidence="2" id="KW-1185">Reference proteome</keyword>
<dbReference type="Proteomes" id="UP000003163">
    <property type="component" value="Unassembled WGS sequence"/>
</dbReference>
<evidence type="ECO:0000313" key="2">
    <source>
        <dbReference type="Proteomes" id="UP000003163"/>
    </source>
</evidence>
<evidence type="ECO:0000313" key="1">
    <source>
        <dbReference type="EMBL" id="EJW01236.1"/>
    </source>
</evidence>
<reference evidence="1 2" key="1">
    <citation type="submission" date="2011-08" db="EMBL/GenBank/DDBJ databases">
        <authorList>
            <person name="Liu Z.J."/>
            <person name="Shi F.L."/>
            <person name="Lu J.Q."/>
            <person name="Li M."/>
            <person name="Wang Z.L."/>
        </authorList>
    </citation>
    <scope>NUCLEOTIDE SEQUENCE [LARGE SCALE GENOMIC DNA]</scope>
    <source>
        <strain evidence="1 2">USNM 41457</strain>
    </source>
</reference>
<dbReference type="InParanoid" id="J9D042"/>
<proteinExistence type="predicted"/>
<comment type="caution">
    <text evidence="1">The sequence shown here is derived from an EMBL/GenBank/DDBJ whole genome shotgun (WGS) entry which is preliminary data.</text>
</comment>
<name>J9D042_EDHAE</name>
<reference evidence="2" key="2">
    <citation type="submission" date="2015-07" db="EMBL/GenBank/DDBJ databases">
        <title>Contrasting host-pathogen interactions and genome evolution in two generalist and specialist microsporidian pathogens of mosquitoes.</title>
        <authorList>
            <consortium name="The Broad Institute Genomics Platform"/>
            <consortium name="The Broad Institute Genome Sequencing Center for Infectious Disease"/>
            <person name="Cuomo C.A."/>
            <person name="Sanscrainte N.D."/>
            <person name="Goldberg J.M."/>
            <person name="Heiman D."/>
            <person name="Young S."/>
            <person name="Zeng Q."/>
            <person name="Becnel J.J."/>
            <person name="Birren B.W."/>
        </authorList>
    </citation>
    <scope>NUCLEOTIDE SEQUENCE [LARGE SCALE GENOMIC DNA]</scope>
    <source>
        <strain evidence="2">USNM 41457</strain>
    </source>
</reference>
<dbReference type="EMBL" id="AFBI03000214">
    <property type="protein sequence ID" value="EJW01236.1"/>
    <property type="molecule type" value="Genomic_DNA"/>
</dbReference>
<accession>J9D042</accession>
<dbReference type="VEuPathDB" id="MicrosporidiaDB:EDEG_04044"/>